<accession>A0A177DTR2</accession>
<name>A0A177DTR2_ALTAL</name>
<evidence type="ECO:0000313" key="2">
    <source>
        <dbReference type="Proteomes" id="UP000077248"/>
    </source>
</evidence>
<sequence length="452" mass="52405">MRFRNHTPLITPKGPWLTSLNWDLCATASGEICTPFQHYVRQGQERAKPSLHSFTIFLRLPIELQNYILSFCDRKALWQVMRSSPSTRKEAAKLFWSKPAVRFVIDGPWLLSGGYPGITYSDLEACKCMRYLYVEFSHTSSNLGSEWLDGEQQHINFRDDVEGLASSYEEHQITEFWKTLRRRFPCAKDVVLGAEGIDESDAIVFEELIQMVGRCPDGISARLSRFCPDTPLTFRPVSRQLFQQTHADSSRFSLELTKASWSPQLVLPPIQKRSGPVGAYERWLHDGDLYNYIQNARKLLLIQAIEAYYLHTLQAACICPFPNCGRKFEEPGQWVLHYVSSDDSMHVLGKPSPPCETLYAAFADHEIRLKLILDRHDEYLDTLRKAWGEEGSDQRYIATQEFLEQLRDDPLCARQKEPEESQIWFEYQLAMNDGWHNYPDMTTRQRWGVDMI</sequence>
<dbReference type="AlphaFoldDB" id="A0A177DTR2"/>
<dbReference type="Proteomes" id="UP000077248">
    <property type="component" value="Unassembled WGS sequence"/>
</dbReference>
<dbReference type="KEGG" id="aalt:CC77DRAFT_1059517"/>
<evidence type="ECO:0008006" key="3">
    <source>
        <dbReference type="Google" id="ProtNLM"/>
    </source>
</evidence>
<organism evidence="1 2">
    <name type="scientific">Alternaria alternata</name>
    <name type="common">Alternaria rot fungus</name>
    <name type="synonym">Torula alternata</name>
    <dbReference type="NCBI Taxonomy" id="5599"/>
    <lineage>
        <taxon>Eukaryota</taxon>
        <taxon>Fungi</taxon>
        <taxon>Dikarya</taxon>
        <taxon>Ascomycota</taxon>
        <taxon>Pezizomycotina</taxon>
        <taxon>Dothideomycetes</taxon>
        <taxon>Pleosporomycetidae</taxon>
        <taxon>Pleosporales</taxon>
        <taxon>Pleosporineae</taxon>
        <taxon>Pleosporaceae</taxon>
        <taxon>Alternaria</taxon>
        <taxon>Alternaria sect. Alternaria</taxon>
        <taxon>Alternaria alternata complex</taxon>
    </lineage>
</organism>
<dbReference type="GeneID" id="29113837"/>
<dbReference type="EMBL" id="KV441474">
    <property type="protein sequence ID" value="OAG22630.1"/>
    <property type="molecule type" value="Genomic_DNA"/>
</dbReference>
<reference evidence="1 2" key="1">
    <citation type="submission" date="2016-05" db="EMBL/GenBank/DDBJ databases">
        <title>Comparative analysis of secretome profiles of manganese(II)-oxidizing ascomycete fungi.</title>
        <authorList>
            <consortium name="DOE Joint Genome Institute"/>
            <person name="Zeiner C.A."/>
            <person name="Purvine S.O."/>
            <person name="Zink E.M."/>
            <person name="Wu S."/>
            <person name="Pasa-Tolic L."/>
            <person name="Chaput D.L."/>
            <person name="Haridas S."/>
            <person name="Grigoriev I.V."/>
            <person name="Santelli C.M."/>
            <person name="Hansel C.M."/>
        </authorList>
    </citation>
    <scope>NUCLEOTIDE SEQUENCE [LARGE SCALE GENOMIC DNA]</scope>
    <source>
        <strain evidence="1 2">SRC1lrK2f</strain>
    </source>
</reference>
<evidence type="ECO:0000313" key="1">
    <source>
        <dbReference type="EMBL" id="OAG22630.1"/>
    </source>
</evidence>
<keyword evidence="2" id="KW-1185">Reference proteome</keyword>
<dbReference type="OMA" id="HDANARY"/>
<proteinExistence type="predicted"/>
<dbReference type="RefSeq" id="XP_018388051.1">
    <property type="nucleotide sequence ID" value="XM_018528243.1"/>
</dbReference>
<dbReference type="VEuPathDB" id="FungiDB:CC77DRAFT_1059517"/>
<gene>
    <name evidence="1" type="ORF">CC77DRAFT_1059517</name>
</gene>
<protein>
    <recommendedName>
        <fullName evidence="3">F-box domain-containing protein</fullName>
    </recommendedName>
</protein>